<evidence type="ECO:0000256" key="2">
    <source>
        <dbReference type="SAM" id="Phobius"/>
    </source>
</evidence>
<reference evidence="3 4" key="1">
    <citation type="submission" date="2016-02" db="EMBL/GenBank/DDBJ databases">
        <title>Comparison of Clostridium stercorarium subspecies using comparative genomics and transcriptomics.</title>
        <authorList>
            <person name="Schellenberg J."/>
            <person name="Thallinger G."/>
            <person name="Levin D.B."/>
            <person name="Zhang X."/>
            <person name="Alvare G."/>
            <person name="Fristensky B."/>
            <person name="Sparling R."/>
        </authorList>
    </citation>
    <scope>NUCLEOTIDE SEQUENCE [LARGE SCALE GENOMIC DNA]</scope>
    <source>
        <strain evidence="3 4">DSM 2910</strain>
    </source>
</reference>
<name>A0A1B1YDG9_THEST</name>
<keyword evidence="1" id="KW-0175">Coiled coil</keyword>
<keyword evidence="2" id="KW-0472">Membrane</keyword>
<feature type="coiled-coil region" evidence="1">
    <location>
        <begin position="229"/>
        <end position="314"/>
    </location>
</feature>
<dbReference type="AlphaFoldDB" id="A0A1B1YDG9"/>
<gene>
    <name evidence="3" type="ORF">CSTERTH_07045</name>
</gene>
<evidence type="ECO:0000313" key="3">
    <source>
        <dbReference type="EMBL" id="ANW98798.1"/>
    </source>
</evidence>
<dbReference type="Pfam" id="PF18960">
    <property type="entry name" value="DUF5702"/>
    <property type="match status" value="2"/>
</dbReference>
<organism evidence="3 4">
    <name type="scientific">Thermoclostridium stercorarium subsp. thermolacticum DSM 2910</name>
    <dbReference type="NCBI Taxonomy" id="1121336"/>
    <lineage>
        <taxon>Bacteria</taxon>
        <taxon>Bacillati</taxon>
        <taxon>Bacillota</taxon>
        <taxon>Clostridia</taxon>
        <taxon>Eubacteriales</taxon>
        <taxon>Oscillospiraceae</taxon>
        <taxon>Thermoclostridium</taxon>
    </lineage>
</organism>
<accession>A0A1B1YDG9</accession>
<evidence type="ECO:0000313" key="4">
    <source>
        <dbReference type="Proteomes" id="UP000092971"/>
    </source>
</evidence>
<dbReference type="EMBL" id="CP014672">
    <property type="protein sequence ID" value="ANW98798.1"/>
    <property type="molecule type" value="Genomic_DNA"/>
</dbReference>
<dbReference type="Proteomes" id="UP000092971">
    <property type="component" value="Chromosome"/>
</dbReference>
<feature type="transmembrane region" description="Helical" evidence="2">
    <location>
        <begin position="7"/>
        <end position="26"/>
    </location>
</feature>
<evidence type="ECO:0000256" key="1">
    <source>
        <dbReference type="SAM" id="Coils"/>
    </source>
</evidence>
<dbReference type="InterPro" id="IPR043756">
    <property type="entry name" value="DUF5702"/>
</dbReference>
<sequence>MKLRGSVTVFVSIILSALILFSGTVIDLARFRAGETHARAAVQLAVQSALARYFSPLKENYGLWASAHSKEELEMLIYDLIEKNLGTENTFIPGITDLFGFSVDSVTVYPVFNLTDAQVLEKEIADFMKYRAPVNTAGLFLEKLKAFNLFLAQSGLLNKRMELEDNLQKIREKQVYLSLILSERIPRFVNGQKPEKGINDSLLHISSLLYEINDMEKQNGVLDRAYLSIPSSIEEINEAENEIENIEEEISDLEKEIEYLEDRLKDCEDEAEIAGITDEIQKIERKISQKSDEKAEAKKVLESAKRKLKSEIDTCVGLLNEIAVKTERVQEKITQIKNSVGKFVKYHEESVKLSSDILKQCYEIKHLSEEINTEIKRQAEKSDNAFLVKIKSDMKQLVLTADPEAVSSIKTDLEVNLTALNETYSVLSHAASRLEEILDEILRFIYSTERIYVTLEYTERKVFGTGIEQCVKELESKINSAVSGYKVRSLQLEPDINAKEKNEFYRWCNKVFDEKNETENKDKGYEKKLRNNIKKADESGKKENEMSFNGKDKKLSSKELEELFKSLPSKKNNETGGALTENYENTEPEEKYKKSLNSNADISFKIGSILDNLGESVLKSLYINEYIVSAFKNANIDKVSAPRINIHGGPAKTFFEKAEVEYIIFGNKKEKTNADLAQASIFGIRMGLNLLHVYMDSKKVSAAMSAAVSIAGWSGFGVPIVKNLILLGWAAGESYLDLKDINDGKDVAVYKTENTWKLSLASLFSDITGKFLEDTSVWLKKTKDEWVDKADDAVKTLIRELVTGKVNEVFAPIEQAVTEAGDEEDNAGDVKFAVSLPLDDVSNVDDLKEWVVKVCQDQYRQAKNSVTHWTGARLEHFKKKAIDEITNFIINSPAYENIFSTVKKGLNNIIDGSLDMLSESLQQIGNQIGDPGMQSQLVGTVVSFDYVDYLRLLLVAVPNKTKLLRAADIIQLNMRETLDNPDFLMSEYNSFIIVEAEISMKTMFIPSFLKTPQTGKFSIRWGYGY</sequence>
<dbReference type="RefSeq" id="WP_015359111.1">
    <property type="nucleotide sequence ID" value="NZ_CP014672.1"/>
</dbReference>
<protein>
    <submittedName>
        <fullName evidence="3">Uncharacterized protein</fullName>
    </submittedName>
</protein>
<dbReference type="OrthoDB" id="5135382at2"/>
<keyword evidence="2" id="KW-0812">Transmembrane</keyword>
<keyword evidence="2" id="KW-1133">Transmembrane helix</keyword>
<proteinExistence type="predicted"/>